<comment type="caution">
    <text evidence="3">The sequence shown here is derived from an EMBL/GenBank/DDBJ whole genome shotgun (WGS) entry which is preliminary data.</text>
</comment>
<keyword evidence="1" id="KW-0472">Membrane</keyword>
<dbReference type="GO" id="GO:0016757">
    <property type="term" value="F:glycosyltransferase activity"/>
    <property type="evidence" value="ECO:0007669"/>
    <property type="project" value="UniProtKB-KW"/>
</dbReference>
<name>A0ABU9GZE9_9GAMM</name>
<dbReference type="PANTHER" id="PTHR45947">
    <property type="entry name" value="SULFOQUINOVOSYL TRANSFERASE SQD2"/>
    <property type="match status" value="1"/>
</dbReference>
<keyword evidence="4" id="KW-1185">Reference proteome</keyword>
<keyword evidence="1" id="KW-0812">Transmembrane</keyword>
<evidence type="ECO:0000259" key="2">
    <source>
        <dbReference type="Pfam" id="PF00534"/>
    </source>
</evidence>
<feature type="domain" description="Glycosyl transferase family 1" evidence="2">
    <location>
        <begin position="175"/>
        <end position="337"/>
    </location>
</feature>
<proteinExistence type="predicted"/>
<organism evidence="3 4">
    <name type="scientific">Pseudoalteromonas issachenkonii</name>
    <dbReference type="NCBI Taxonomy" id="152297"/>
    <lineage>
        <taxon>Bacteria</taxon>
        <taxon>Pseudomonadati</taxon>
        <taxon>Pseudomonadota</taxon>
        <taxon>Gammaproteobacteria</taxon>
        <taxon>Alteromonadales</taxon>
        <taxon>Pseudoalteromonadaceae</taxon>
        <taxon>Pseudoalteromonas</taxon>
    </lineage>
</organism>
<dbReference type="Gene3D" id="3.40.50.2000">
    <property type="entry name" value="Glycogen Phosphorylase B"/>
    <property type="match status" value="2"/>
</dbReference>
<sequence length="363" mass="41264">MSRICFIANLFPSKRDPSFGSFVGKHYEQLNEQGHNVVSKVVIDYRSSGFRKLILYMRFIFQGVLAVNKRNYDYIYFHYLTYSTICILPYLLLRKPKYVVNIHGDDLVGSTLVHKVMGCTSSLVLRHSEGVIVPSQYFKVILLKKYPWYCEKKVIISPSGGVDFEVFRSTRCPSKHQFILGYVSRIDEGKGWTELLEAIALIKKEQPNLLENFHLNIYGAGAEVEQLKTKLSLLDIGNLVTYFGALKPNQLAAKYSEMNAFIFPTHRESFGLVAVEALACSTPVLASNIRPVNEIVIDGVNGLLFEKQNKHSMAEKIITLLTMNKIDYEYLVNNARESVQNYNAVLVAKQLNENLEKLLKTGN</sequence>
<evidence type="ECO:0000313" key="4">
    <source>
        <dbReference type="Proteomes" id="UP001371391"/>
    </source>
</evidence>
<evidence type="ECO:0000313" key="3">
    <source>
        <dbReference type="EMBL" id="MEL0654863.1"/>
    </source>
</evidence>
<keyword evidence="3" id="KW-0808">Transferase</keyword>
<dbReference type="Pfam" id="PF00534">
    <property type="entry name" value="Glycos_transf_1"/>
    <property type="match status" value="1"/>
</dbReference>
<keyword evidence="1" id="KW-1133">Transmembrane helix</keyword>
<gene>
    <name evidence="3" type="ORF">V6257_07480</name>
</gene>
<dbReference type="Proteomes" id="UP001371391">
    <property type="component" value="Unassembled WGS sequence"/>
</dbReference>
<accession>A0ABU9GZE9</accession>
<evidence type="ECO:0000256" key="1">
    <source>
        <dbReference type="SAM" id="Phobius"/>
    </source>
</evidence>
<dbReference type="RefSeq" id="WP_341602175.1">
    <property type="nucleotide sequence ID" value="NZ_JBAKAW010000006.1"/>
</dbReference>
<dbReference type="CDD" id="cd03801">
    <property type="entry name" value="GT4_PimA-like"/>
    <property type="match status" value="1"/>
</dbReference>
<reference evidence="3 4" key="1">
    <citation type="submission" date="2024-02" db="EMBL/GenBank/DDBJ databases">
        <title>Bacteria isolated from the canopy kelp, Nereocystis luetkeana.</title>
        <authorList>
            <person name="Pfister C.A."/>
            <person name="Younker I.T."/>
            <person name="Light S.H."/>
        </authorList>
    </citation>
    <scope>NUCLEOTIDE SEQUENCE [LARGE SCALE GENOMIC DNA]</scope>
    <source>
        <strain evidence="3 4">TI.1.03</strain>
    </source>
</reference>
<dbReference type="EC" id="2.4.-.-" evidence="3"/>
<keyword evidence="3" id="KW-0328">Glycosyltransferase</keyword>
<feature type="transmembrane region" description="Helical" evidence="1">
    <location>
        <begin position="74"/>
        <end position="93"/>
    </location>
</feature>
<dbReference type="SUPFAM" id="SSF53756">
    <property type="entry name" value="UDP-Glycosyltransferase/glycogen phosphorylase"/>
    <property type="match status" value="1"/>
</dbReference>
<dbReference type="InterPro" id="IPR050194">
    <property type="entry name" value="Glycosyltransferase_grp1"/>
</dbReference>
<dbReference type="InterPro" id="IPR001296">
    <property type="entry name" value="Glyco_trans_1"/>
</dbReference>
<protein>
    <submittedName>
        <fullName evidence="3">Glycosyltransferase family 4 protein</fullName>
        <ecNumber evidence="3">2.4.-.-</ecNumber>
    </submittedName>
</protein>
<dbReference type="EMBL" id="JBAKAW010000006">
    <property type="protein sequence ID" value="MEL0654863.1"/>
    <property type="molecule type" value="Genomic_DNA"/>
</dbReference>
<dbReference type="PANTHER" id="PTHR45947:SF3">
    <property type="entry name" value="SULFOQUINOVOSYL TRANSFERASE SQD2"/>
    <property type="match status" value="1"/>
</dbReference>